<evidence type="ECO:0000256" key="3">
    <source>
        <dbReference type="ARBA" id="ARBA00023163"/>
    </source>
</evidence>
<keyword evidence="4" id="KW-0539">Nucleus</keyword>
<dbReference type="GO" id="GO:0008270">
    <property type="term" value="F:zinc ion binding"/>
    <property type="evidence" value="ECO:0007669"/>
    <property type="project" value="InterPro"/>
</dbReference>
<dbReference type="SUPFAM" id="SSF57701">
    <property type="entry name" value="Zn2/Cys6 DNA-binding domain"/>
    <property type="match status" value="1"/>
</dbReference>
<evidence type="ECO:0000256" key="4">
    <source>
        <dbReference type="ARBA" id="ARBA00023242"/>
    </source>
</evidence>
<feature type="compositionally biased region" description="Polar residues" evidence="5">
    <location>
        <begin position="1"/>
        <end position="11"/>
    </location>
</feature>
<evidence type="ECO:0000313" key="8">
    <source>
        <dbReference type="Proteomes" id="UP000078343"/>
    </source>
</evidence>
<accession>A0A178ZGI6</accession>
<feature type="region of interest" description="Disordered" evidence="5">
    <location>
        <begin position="1"/>
        <end position="24"/>
    </location>
</feature>
<evidence type="ECO:0000256" key="5">
    <source>
        <dbReference type="SAM" id="MobiDB-lite"/>
    </source>
</evidence>
<gene>
    <name evidence="7" type="ORF">AYL99_06204</name>
</gene>
<keyword evidence="3" id="KW-0804">Transcription</keyword>
<dbReference type="GeneID" id="30010372"/>
<dbReference type="CDD" id="cd00067">
    <property type="entry name" value="GAL4"/>
    <property type="match status" value="1"/>
</dbReference>
<comment type="caution">
    <text evidence="7">The sequence shown here is derived from an EMBL/GenBank/DDBJ whole genome shotgun (WGS) entry which is preliminary data.</text>
</comment>
<dbReference type="Pfam" id="PF00172">
    <property type="entry name" value="Zn_clus"/>
    <property type="match status" value="1"/>
</dbReference>
<dbReference type="PANTHER" id="PTHR47784:SF9">
    <property type="entry name" value="ZN(II)2CYS6 TRANSCRIPTION FACTOR (EUROFUNG)"/>
    <property type="match status" value="1"/>
</dbReference>
<evidence type="ECO:0000256" key="1">
    <source>
        <dbReference type="ARBA" id="ARBA00023015"/>
    </source>
</evidence>
<dbReference type="OrthoDB" id="3031538at2759"/>
<evidence type="ECO:0000313" key="7">
    <source>
        <dbReference type="EMBL" id="OAP58907.1"/>
    </source>
</evidence>
<keyword evidence="2" id="KW-0238">DNA-binding</keyword>
<dbReference type="InterPro" id="IPR001138">
    <property type="entry name" value="Zn2Cys6_DnaBD"/>
</dbReference>
<organism evidence="7 8">
    <name type="scientific">Fonsecaea erecta</name>
    <dbReference type="NCBI Taxonomy" id="1367422"/>
    <lineage>
        <taxon>Eukaryota</taxon>
        <taxon>Fungi</taxon>
        <taxon>Dikarya</taxon>
        <taxon>Ascomycota</taxon>
        <taxon>Pezizomycotina</taxon>
        <taxon>Eurotiomycetes</taxon>
        <taxon>Chaetothyriomycetidae</taxon>
        <taxon>Chaetothyriales</taxon>
        <taxon>Herpotrichiellaceae</taxon>
        <taxon>Fonsecaea</taxon>
    </lineage>
</organism>
<dbReference type="InterPro" id="IPR053157">
    <property type="entry name" value="Sterol_Uptake_Regulator"/>
</dbReference>
<dbReference type="SMART" id="SM00066">
    <property type="entry name" value="GAL4"/>
    <property type="match status" value="1"/>
</dbReference>
<sequence length="432" mass="48679">MARTTRTSQVPASARDDATVRKRKAHKKSRLGCRNCKIRRVKCNEVRPMCAKCLEYGVLCNYDPSIPDLQPRAVASVEKPVFGTTKPILAMVNASLDKNTHGLESHSRVMRFDKSDLARLDRFQSRTVLSIGTKRVARVFQQEVIPLACAHPFLMHLAQAVTASHDRYLGGVATSRPSTTEAYHLNQALISFQSVLSRPIKPEEGDAVLIASSLLGVVSFFNLEASSVEDVWPLRDADMTWLNLSDGKQAIWQAASPLRRNSLWRQVNHLFDGDKLREDEVPEHVPSIFDHLCAEDASSASAWENPYYKTAQTLLPLLDLECNDRTWLRYLGFANHMDPSYKSLLSQRDPWALLMLLYWYMKVCRGSWWLSSRAILQGQAICLYLARYHCDDMTILAALDKPSRVLEAARVEGWGGISPAVSSPPWPAREVQ</sequence>
<dbReference type="Gene3D" id="4.10.240.10">
    <property type="entry name" value="Zn(2)-C6 fungal-type DNA-binding domain"/>
    <property type="match status" value="1"/>
</dbReference>
<dbReference type="STRING" id="1367422.A0A178ZGI6"/>
<dbReference type="PROSITE" id="PS00463">
    <property type="entry name" value="ZN2_CY6_FUNGAL_1"/>
    <property type="match status" value="1"/>
</dbReference>
<proteinExistence type="predicted"/>
<protein>
    <recommendedName>
        <fullName evidence="6">Zn(2)-C6 fungal-type domain-containing protein</fullName>
    </recommendedName>
</protein>
<dbReference type="EMBL" id="LVYI01000005">
    <property type="protein sequence ID" value="OAP58907.1"/>
    <property type="molecule type" value="Genomic_DNA"/>
</dbReference>
<dbReference type="RefSeq" id="XP_018692274.1">
    <property type="nucleotide sequence ID" value="XM_018837714.1"/>
</dbReference>
<dbReference type="InterPro" id="IPR036864">
    <property type="entry name" value="Zn2-C6_fun-type_DNA-bd_sf"/>
</dbReference>
<feature type="domain" description="Zn(2)-C6 fungal-type" evidence="6">
    <location>
        <begin position="32"/>
        <end position="62"/>
    </location>
</feature>
<reference evidence="7 8" key="1">
    <citation type="submission" date="2016-04" db="EMBL/GenBank/DDBJ databases">
        <title>Draft genome of Fonsecaea erecta CBS 125763.</title>
        <authorList>
            <person name="Weiss V.A."/>
            <person name="Vicente V.A."/>
            <person name="Raittz R.T."/>
            <person name="Moreno L.F."/>
            <person name="De Souza E.M."/>
            <person name="Pedrosa F.O."/>
            <person name="Steffens M.B."/>
            <person name="Faoro H."/>
            <person name="Tadra-Sfeir M.Z."/>
            <person name="Najafzadeh M.J."/>
            <person name="Felipe M.S."/>
            <person name="Teixeira M."/>
            <person name="Sun J."/>
            <person name="Xi L."/>
            <person name="Gomes R."/>
            <person name="De Azevedo C.M."/>
            <person name="Salgado C.G."/>
            <person name="Da Silva M.B."/>
            <person name="Nascimento M.F."/>
            <person name="Queiroz-Telles F."/>
            <person name="Attili D.S."/>
            <person name="Gorbushina A."/>
        </authorList>
    </citation>
    <scope>NUCLEOTIDE SEQUENCE [LARGE SCALE GENOMIC DNA]</scope>
    <source>
        <strain evidence="7 8">CBS 125763</strain>
    </source>
</reference>
<dbReference type="GO" id="GO:0001228">
    <property type="term" value="F:DNA-binding transcription activator activity, RNA polymerase II-specific"/>
    <property type="evidence" value="ECO:0007669"/>
    <property type="project" value="TreeGrafter"/>
</dbReference>
<dbReference type="Proteomes" id="UP000078343">
    <property type="component" value="Unassembled WGS sequence"/>
</dbReference>
<dbReference type="PROSITE" id="PS50048">
    <property type="entry name" value="ZN2_CY6_FUNGAL_2"/>
    <property type="match status" value="1"/>
</dbReference>
<dbReference type="PANTHER" id="PTHR47784">
    <property type="entry name" value="STEROL UPTAKE CONTROL PROTEIN 2"/>
    <property type="match status" value="1"/>
</dbReference>
<keyword evidence="1" id="KW-0805">Transcription regulation</keyword>
<name>A0A178ZGI6_9EURO</name>
<dbReference type="AlphaFoldDB" id="A0A178ZGI6"/>
<evidence type="ECO:0000256" key="2">
    <source>
        <dbReference type="ARBA" id="ARBA00023125"/>
    </source>
</evidence>
<evidence type="ECO:0000259" key="6">
    <source>
        <dbReference type="PROSITE" id="PS50048"/>
    </source>
</evidence>
<keyword evidence="8" id="KW-1185">Reference proteome</keyword>
<dbReference type="GO" id="GO:0003677">
    <property type="term" value="F:DNA binding"/>
    <property type="evidence" value="ECO:0007669"/>
    <property type="project" value="UniProtKB-KW"/>
</dbReference>